<dbReference type="Pfam" id="PF17657">
    <property type="entry name" value="DNA_pol3_finger"/>
    <property type="match status" value="1"/>
</dbReference>
<evidence type="ECO:0000256" key="2">
    <source>
        <dbReference type="ARBA" id="ARBA00017273"/>
    </source>
</evidence>
<evidence type="ECO:0000259" key="5">
    <source>
        <dbReference type="Pfam" id="PF17657"/>
    </source>
</evidence>
<proteinExistence type="inferred from homology"/>
<dbReference type="Pfam" id="PF14579">
    <property type="entry name" value="HHH_6"/>
    <property type="match status" value="1"/>
</dbReference>
<dbReference type="PANTHER" id="PTHR32294">
    <property type="entry name" value="DNA POLYMERASE III SUBUNIT ALPHA"/>
    <property type="match status" value="1"/>
</dbReference>
<dbReference type="EMBL" id="UINC01029447">
    <property type="protein sequence ID" value="SVB12172.1"/>
    <property type="molecule type" value="Genomic_DNA"/>
</dbReference>
<evidence type="ECO:0000256" key="1">
    <source>
        <dbReference type="ARBA" id="ARBA00007391"/>
    </source>
</evidence>
<accession>A0A382BFW4</accession>
<dbReference type="AlphaFoldDB" id="A0A382BFW4"/>
<protein>
    <recommendedName>
        <fullName evidence="2">Error-prone DNA polymerase</fullName>
    </recommendedName>
</protein>
<comment type="similarity">
    <text evidence="1">Belongs to the DNA polymerase type-C family. DnaE2 subfamily.</text>
</comment>
<dbReference type="GO" id="GO:0006260">
    <property type="term" value="P:DNA replication"/>
    <property type="evidence" value="ECO:0007669"/>
    <property type="project" value="InterPro"/>
</dbReference>
<dbReference type="GO" id="GO:0008408">
    <property type="term" value="F:3'-5' exonuclease activity"/>
    <property type="evidence" value="ECO:0007669"/>
    <property type="project" value="InterPro"/>
</dbReference>
<dbReference type="Pfam" id="PF01336">
    <property type="entry name" value="tRNA_anti-codon"/>
    <property type="match status" value="1"/>
</dbReference>
<dbReference type="InterPro" id="IPR029460">
    <property type="entry name" value="DNAPol_HHH"/>
</dbReference>
<dbReference type="PANTHER" id="PTHR32294:SF4">
    <property type="entry name" value="ERROR-PRONE DNA POLYMERASE"/>
    <property type="match status" value="1"/>
</dbReference>
<dbReference type="GO" id="GO:0003676">
    <property type="term" value="F:nucleic acid binding"/>
    <property type="evidence" value="ECO:0007669"/>
    <property type="project" value="InterPro"/>
</dbReference>
<feature type="domain" description="OB" evidence="3">
    <location>
        <begin position="383"/>
        <end position="454"/>
    </location>
</feature>
<dbReference type="InterPro" id="IPR004365">
    <property type="entry name" value="NA-bd_OB_tRNA"/>
</dbReference>
<dbReference type="InterPro" id="IPR004805">
    <property type="entry name" value="DnaE2/DnaE/PolC"/>
</dbReference>
<feature type="domain" description="DNA polymerase III alpha subunit finger" evidence="5">
    <location>
        <begin position="1"/>
        <end position="119"/>
    </location>
</feature>
<reference evidence="6" key="1">
    <citation type="submission" date="2018-05" db="EMBL/GenBank/DDBJ databases">
        <authorList>
            <person name="Lanie J.A."/>
            <person name="Ng W.-L."/>
            <person name="Kazmierczak K.M."/>
            <person name="Andrzejewski T.M."/>
            <person name="Davidsen T.M."/>
            <person name="Wayne K.J."/>
            <person name="Tettelin H."/>
            <person name="Glass J.I."/>
            <person name="Rusch D."/>
            <person name="Podicherti R."/>
            <person name="Tsui H.-C.T."/>
            <person name="Winkler M.E."/>
        </authorList>
    </citation>
    <scope>NUCLEOTIDE SEQUENCE</scope>
</reference>
<gene>
    <name evidence="6" type="ORF">METZ01_LOCUS165026</name>
</gene>
<dbReference type="CDD" id="cd04485">
    <property type="entry name" value="DnaE_OBF"/>
    <property type="match status" value="1"/>
</dbReference>
<feature type="non-terminal residue" evidence="6">
    <location>
        <position position="1"/>
    </location>
</feature>
<dbReference type="Gene3D" id="1.10.150.870">
    <property type="match status" value="1"/>
</dbReference>
<evidence type="ECO:0000313" key="6">
    <source>
        <dbReference type="EMBL" id="SVB12172.1"/>
    </source>
</evidence>
<feature type="domain" description="DNA polymerase helix-hairpin-helix motif" evidence="4">
    <location>
        <begin position="193"/>
        <end position="295"/>
    </location>
</feature>
<name>A0A382BFW4_9ZZZZ</name>
<dbReference type="InterPro" id="IPR040982">
    <property type="entry name" value="DNA_pol3_finger"/>
</dbReference>
<evidence type="ECO:0000259" key="4">
    <source>
        <dbReference type="Pfam" id="PF14579"/>
    </source>
</evidence>
<organism evidence="6">
    <name type="scientific">marine metagenome</name>
    <dbReference type="NCBI Taxonomy" id="408172"/>
    <lineage>
        <taxon>unclassified sequences</taxon>
        <taxon>metagenomes</taxon>
        <taxon>ecological metagenomes</taxon>
    </lineage>
</organism>
<sequence length="483" mass="54217">ESRAQMSMLPRLKPREFYDLVIEVAIVRPGPIQGDMVHPYLRRRNGNELVTYPSEELRQVLGKTLGIPLFQEQAMKIAVVAAGFTPEEADALRRSMATFRKTGIIHSFQEKMITGMTTRGYDRDFAKRCFEQIEGFGEYGFPESHAASFAWLVYVSAWLKCHYPAAFAAALLNSQPMGFYAPAQIVKDAQNHGVEVRPTDINHSLWDCTLETIGTDRVDITSTESSESTKPVALRLGFRQIKQFRKPEAERLITARKHGYDSIHNLWRRTKLSVTSLEQLARADAFSSIGLSRRASLWEIRGLDVPLPPLLAASEAQQGIRTFKPKVQTALPGMTIGEEVIQDYKMLRLSLKYHPLALLRAGLKPFGLTQNDCLNRMVSGQHVKIAGLVLVRQRPSTAKGVIFTTLEDETGIANIIVWPPIFEHYRQILLSAKLLGVEGELQREGIVIHVVAKHLINLDANLETLATQTDTPQISQMTHQQSP</sequence>
<evidence type="ECO:0000259" key="3">
    <source>
        <dbReference type="Pfam" id="PF01336"/>
    </source>
</evidence>